<keyword evidence="8" id="KW-1185">Reference proteome</keyword>
<proteinExistence type="inferred from homology"/>
<dbReference type="GO" id="GO:0034388">
    <property type="term" value="C:Pwp2p-containing subcomplex of 90S preribosome"/>
    <property type="evidence" value="ECO:0007669"/>
    <property type="project" value="TreeGrafter"/>
</dbReference>
<keyword evidence="4" id="KW-0677">Repeat</keyword>
<dbReference type="PANTHER" id="PTHR18359:SF0">
    <property type="entry name" value="U3 SMALL NUCLEOLAR RNA-ASSOCIATED PROTEIN 18 HOMOLOG"/>
    <property type="match status" value="1"/>
</dbReference>
<evidence type="ECO:0000256" key="6">
    <source>
        <dbReference type="ARBA" id="ARBA00025767"/>
    </source>
</evidence>
<comment type="similarity">
    <text evidence="6">Belongs to the WD repeat UTP18 family.</text>
</comment>
<dbReference type="InterPro" id="IPR036322">
    <property type="entry name" value="WD40_repeat_dom_sf"/>
</dbReference>
<dbReference type="PANTHER" id="PTHR18359">
    <property type="entry name" value="WD-REPEAT PROTEIN-RELATED"/>
    <property type="match status" value="1"/>
</dbReference>
<evidence type="ECO:0000313" key="7">
    <source>
        <dbReference type="EMBL" id="KHJ90141.1"/>
    </source>
</evidence>
<evidence type="ECO:0000256" key="3">
    <source>
        <dbReference type="ARBA" id="ARBA00022574"/>
    </source>
</evidence>
<protein>
    <recommendedName>
        <fullName evidence="9">WD domain, G-beta repeat protein</fullName>
    </recommendedName>
</protein>
<dbReference type="SMART" id="SM00320">
    <property type="entry name" value="WD40"/>
    <property type="match status" value="4"/>
</dbReference>
<name>A0A0B1T202_OESDE</name>
<dbReference type="GO" id="GO:0006364">
    <property type="term" value="P:rRNA processing"/>
    <property type="evidence" value="ECO:0007669"/>
    <property type="project" value="UniProtKB-KW"/>
</dbReference>
<keyword evidence="5" id="KW-0539">Nucleus</keyword>
<evidence type="ECO:0000256" key="4">
    <source>
        <dbReference type="ARBA" id="ARBA00022737"/>
    </source>
</evidence>
<comment type="subcellular location">
    <subcellularLocation>
        <location evidence="1">Nucleus</location>
        <location evidence="1">Nucleolus</location>
    </subcellularLocation>
</comment>
<gene>
    <name evidence="7" type="ORF">OESDEN_10018</name>
</gene>
<dbReference type="EMBL" id="KN553337">
    <property type="protein sequence ID" value="KHJ90141.1"/>
    <property type="molecule type" value="Genomic_DNA"/>
</dbReference>
<accession>A0A0B1T202</accession>
<keyword evidence="2" id="KW-0698">rRNA processing</keyword>
<evidence type="ECO:0000256" key="2">
    <source>
        <dbReference type="ARBA" id="ARBA00022552"/>
    </source>
</evidence>
<evidence type="ECO:0008006" key="9">
    <source>
        <dbReference type="Google" id="ProtNLM"/>
    </source>
</evidence>
<feature type="non-terminal residue" evidence="7">
    <location>
        <position position="1"/>
    </location>
</feature>
<sequence>LQAACTNDRKCFQIFQKPINVILFHKTKPVVLTAGVSGKVQLFKVDDILDGGNFLQNVQFSNYPITSMSFLQGGNSVVCGSSRQNYFMKYDLNKGAVSQLNLPTNVPNQNTGHFIVSYDGSLLAMVGHSSQVYVLSTLSMELVKTFSAPNNVTSLQFLPASNQELWAMTECGEVIIWDLKNSSQHMFRDEGAVSGTVVRLSSDGSKVASRPLALQMYSIANVRRSADPKPLLTASNLVTSCDSVAFSHDSQIMAFSSNVKKNQVRLLHIPSRTVFKNFPRKDGKMTNIKCMEFSPRSAYLAFGCSNGQLILDRINYYEYY</sequence>
<dbReference type="AlphaFoldDB" id="A0A0B1T202"/>
<evidence type="ECO:0000313" key="8">
    <source>
        <dbReference type="Proteomes" id="UP000053660"/>
    </source>
</evidence>
<dbReference type="SUPFAM" id="SSF50978">
    <property type="entry name" value="WD40 repeat-like"/>
    <property type="match status" value="1"/>
</dbReference>
<evidence type="ECO:0000256" key="1">
    <source>
        <dbReference type="ARBA" id="ARBA00004604"/>
    </source>
</evidence>
<dbReference type="OrthoDB" id="1935146at2759"/>
<dbReference type="Proteomes" id="UP000053660">
    <property type="component" value="Unassembled WGS sequence"/>
</dbReference>
<dbReference type="InterPro" id="IPR001680">
    <property type="entry name" value="WD40_rpt"/>
</dbReference>
<reference evidence="7 8" key="1">
    <citation type="submission" date="2014-03" db="EMBL/GenBank/DDBJ databases">
        <title>Draft genome of the hookworm Oesophagostomum dentatum.</title>
        <authorList>
            <person name="Mitreva M."/>
        </authorList>
    </citation>
    <scope>NUCLEOTIDE SEQUENCE [LARGE SCALE GENOMIC DNA]</scope>
    <source>
        <strain evidence="7 8">OD-Hann</strain>
    </source>
</reference>
<keyword evidence="3" id="KW-0853">WD repeat</keyword>
<evidence type="ECO:0000256" key="5">
    <source>
        <dbReference type="ARBA" id="ARBA00023242"/>
    </source>
</evidence>
<dbReference type="GO" id="GO:0032040">
    <property type="term" value="C:small-subunit processome"/>
    <property type="evidence" value="ECO:0007669"/>
    <property type="project" value="TreeGrafter"/>
</dbReference>
<dbReference type="InterPro" id="IPR015943">
    <property type="entry name" value="WD40/YVTN_repeat-like_dom_sf"/>
</dbReference>
<organism evidence="7 8">
    <name type="scientific">Oesophagostomum dentatum</name>
    <name type="common">Nodular worm</name>
    <dbReference type="NCBI Taxonomy" id="61180"/>
    <lineage>
        <taxon>Eukaryota</taxon>
        <taxon>Metazoa</taxon>
        <taxon>Ecdysozoa</taxon>
        <taxon>Nematoda</taxon>
        <taxon>Chromadorea</taxon>
        <taxon>Rhabditida</taxon>
        <taxon>Rhabditina</taxon>
        <taxon>Rhabditomorpha</taxon>
        <taxon>Strongyloidea</taxon>
        <taxon>Strongylidae</taxon>
        <taxon>Oesophagostomum</taxon>
    </lineage>
</organism>
<dbReference type="Gene3D" id="2.130.10.10">
    <property type="entry name" value="YVTN repeat-like/Quinoprotein amine dehydrogenase"/>
    <property type="match status" value="1"/>
</dbReference>
<dbReference type="InterPro" id="IPR045161">
    <property type="entry name" value="Utp18"/>
</dbReference>